<feature type="non-terminal residue" evidence="6">
    <location>
        <position position="1"/>
    </location>
</feature>
<name>X0SSW4_9ZZZZ</name>
<evidence type="ECO:0000256" key="3">
    <source>
        <dbReference type="ARBA" id="ARBA00022840"/>
    </source>
</evidence>
<dbReference type="SUPFAM" id="SSF52540">
    <property type="entry name" value="P-loop containing nucleoside triphosphate hydrolases"/>
    <property type="match status" value="1"/>
</dbReference>
<protein>
    <recommendedName>
        <fullName evidence="5">SF3 helicase domain-containing protein</fullName>
    </recommendedName>
</protein>
<dbReference type="InterPro" id="IPR051620">
    <property type="entry name" value="ORF904-like_C"/>
</dbReference>
<evidence type="ECO:0000259" key="5">
    <source>
        <dbReference type="PROSITE" id="PS51206"/>
    </source>
</evidence>
<feature type="compositionally biased region" description="Basic and acidic residues" evidence="4">
    <location>
        <begin position="382"/>
        <end position="392"/>
    </location>
</feature>
<keyword evidence="1" id="KW-0547">Nucleotide-binding</keyword>
<dbReference type="EMBL" id="BARS01007097">
    <property type="protein sequence ID" value="GAF78246.1"/>
    <property type="molecule type" value="Genomic_DNA"/>
</dbReference>
<evidence type="ECO:0000256" key="2">
    <source>
        <dbReference type="ARBA" id="ARBA00022801"/>
    </source>
</evidence>
<dbReference type="InterPro" id="IPR014015">
    <property type="entry name" value="Helicase_SF3_DNA-vir"/>
</dbReference>
<dbReference type="Pfam" id="PF19263">
    <property type="entry name" value="DUF5906"/>
    <property type="match status" value="1"/>
</dbReference>
<accession>X0SSW4</accession>
<dbReference type="InterPro" id="IPR045455">
    <property type="entry name" value="NrS-1_pol-like_helicase"/>
</dbReference>
<dbReference type="PROSITE" id="PS51206">
    <property type="entry name" value="SF3_HELICASE_1"/>
    <property type="match status" value="1"/>
</dbReference>
<evidence type="ECO:0000256" key="4">
    <source>
        <dbReference type="SAM" id="MobiDB-lite"/>
    </source>
</evidence>
<feature type="domain" description="SF3 helicase" evidence="5">
    <location>
        <begin position="69"/>
        <end position="226"/>
    </location>
</feature>
<dbReference type="PANTHER" id="PTHR35372">
    <property type="entry name" value="ATP BINDING PROTEIN-RELATED"/>
    <property type="match status" value="1"/>
</dbReference>
<dbReference type="Pfam" id="PF08706">
    <property type="entry name" value="D5_N"/>
    <property type="match status" value="1"/>
</dbReference>
<dbReference type="Gene3D" id="3.40.50.300">
    <property type="entry name" value="P-loop containing nucleotide triphosphate hydrolases"/>
    <property type="match status" value="1"/>
</dbReference>
<evidence type="ECO:0000313" key="6">
    <source>
        <dbReference type="EMBL" id="GAF78246.1"/>
    </source>
</evidence>
<feature type="region of interest" description="Disordered" evidence="4">
    <location>
        <begin position="382"/>
        <end position="401"/>
    </location>
</feature>
<dbReference type="InterPro" id="IPR006500">
    <property type="entry name" value="Helicase_put_C_phage/plasmid"/>
</dbReference>
<dbReference type="InterPro" id="IPR014818">
    <property type="entry name" value="Phage/plasmid_primase_P4_C"/>
</dbReference>
<evidence type="ECO:0000256" key="1">
    <source>
        <dbReference type="ARBA" id="ARBA00022741"/>
    </source>
</evidence>
<dbReference type="PANTHER" id="PTHR35372:SF2">
    <property type="entry name" value="SF3 HELICASE DOMAIN-CONTAINING PROTEIN"/>
    <property type="match status" value="1"/>
</dbReference>
<proteinExistence type="predicted"/>
<dbReference type="AlphaFoldDB" id="X0SSW4"/>
<dbReference type="NCBIfam" id="TIGR01613">
    <property type="entry name" value="primase_Cterm"/>
    <property type="match status" value="1"/>
</dbReference>
<comment type="caution">
    <text evidence="6">The sequence shown here is derived from an EMBL/GenBank/DDBJ whole genome shotgun (WGS) entry which is preliminary data.</text>
</comment>
<keyword evidence="2" id="KW-0378">Hydrolase</keyword>
<organism evidence="6">
    <name type="scientific">marine sediment metagenome</name>
    <dbReference type="NCBI Taxonomy" id="412755"/>
    <lineage>
        <taxon>unclassified sequences</taxon>
        <taxon>metagenomes</taxon>
        <taxon>ecological metagenomes</taxon>
    </lineage>
</organism>
<feature type="non-terminal residue" evidence="6">
    <location>
        <position position="401"/>
    </location>
</feature>
<dbReference type="GO" id="GO:0016787">
    <property type="term" value="F:hydrolase activity"/>
    <property type="evidence" value="ECO:0007669"/>
    <property type="project" value="UniProtKB-KW"/>
</dbReference>
<sequence length="401" mass="46043">EVTREETDDIPDYKRCVENGVLDFEDLDDIKLLPHSKEYNFRTKWPVKYKPEADCPTLKEFIKRTFYKEDIPLVVEWLGFHVRRRYFKKKSVIFHGPKNTGKTIFVNTLTAFLGENVSGLSIQEISRAKAFDLLTLNGKDANICDDLSSKDMEAVGGFKMAVGDGWINGEHKFGDRIRFRNTAKNTDTCNTIPLPGKDIDDEAYYERIILIPVDNVLPEAEQDDSIIDKLTTPEEQSGLLNLAIEGYKRLIEQNGFSNPKTAEETKFLMIQNGSSLAEFSSEVLIHVDGQKVDKETMYQVYCKWCMEHKPELSPDTKDKIGKNLTRFAPFTQSVSDGSKRTWLNVKLTDKYYTFQNNMSLDKNNSNIYMDFPKAVIPVRKDTKDAQKEEISDKQPVLEPKK</sequence>
<keyword evidence="3" id="KW-0067">ATP-binding</keyword>
<dbReference type="GO" id="GO:0005524">
    <property type="term" value="F:ATP binding"/>
    <property type="evidence" value="ECO:0007669"/>
    <property type="project" value="UniProtKB-KW"/>
</dbReference>
<gene>
    <name evidence="6" type="ORF">S01H1_13732</name>
</gene>
<reference evidence="6" key="1">
    <citation type="journal article" date="2014" name="Front. Microbiol.">
        <title>High frequency of phylogenetically diverse reductive dehalogenase-homologous genes in deep subseafloor sedimentary metagenomes.</title>
        <authorList>
            <person name="Kawai M."/>
            <person name="Futagami T."/>
            <person name="Toyoda A."/>
            <person name="Takaki Y."/>
            <person name="Nishi S."/>
            <person name="Hori S."/>
            <person name="Arai W."/>
            <person name="Tsubouchi T."/>
            <person name="Morono Y."/>
            <person name="Uchiyama I."/>
            <person name="Ito T."/>
            <person name="Fujiyama A."/>
            <person name="Inagaki F."/>
            <person name="Takami H."/>
        </authorList>
    </citation>
    <scope>NUCLEOTIDE SEQUENCE</scope>
    <source>
        <strain evidence="6">Expedition CK06-06</strain>
    </source>
</reference>
<dbReference type="InterPro" id="IPR027417">
    <property type="entry name" value="P-loop_NTPase"/>
</dbReference>